<proteinExistence type="predicted"/>
<gene>
    <name evidence="1" type="ORF">S12H4_38430</name>
</gene>
<sequence length="253" mass="27850">MNRYADLVRMSTAAFLCFFLIICSGFLTSVFAQALQRIEIPSSLNPVGSGARALGMGGAFIAVADDATAASWNPGGLIQLETPEVSVVGACFHRTENNTFGTNPEASGGQSVSEQSINYLSAAYPFALWGHNMIVSLNYQNLYDFTREWNFPLVQQSERLSTSQNIDYRQEGSLSALGIAYCIQITPTFSFGLTLNFWEDGLYDNEWEQTTHQQGLGTYVGNPFTFESTSHDKYSFSGFNVNLGILWNVSSKV</sequence>
<evidence type="ECO:0008006" key="2">
    <source>
        <dbReference type="Google" id="ProtNLM"/>
    </source>
</evidence>
<dbReference type="SUPFAM" id="SSF56935">
    <property type="entry name" value="Porins"/>
    <property type="match status" value="1"/>
</dbReference>
<name>X1SGI5_9ZZZZ</name>
<evidence type="ECO:0000313" key="1">
    <source>
        <dbReference type="EMBL" id="GAI92127.1"/>
    </source>
</evidence>
<comment type="caution">
    <text evidence="1">The sequence shown here is derived from an EMBL/GenBank/DDBJ whole genome shotgun (WGS) entry which is preliminary data.</text>
</comment>
<dbReference type="EMBL" id="BARW01023128">
    <property type="protein sequence ID" value="GAI92127.1"/>
    <property type="molecule type" value="Genomic_DNA"/>
</dbReference>
<dbReference type="AlphaFoldDB" id="X1SGI5"/>
<reference evidence="1" key="1">
    <citation type="journal article" date="2014" name="Front. Microbiol.">
        <title>High frequency of phylogenetically diverse reductive dehalogenase-homologous genes in deep subseafloor sedimentary metagenomes.</title>
        <authorList>
            <person name="Kawai M."/>
            <person name="Futagami T."/>
            <person name="Toyoda A."/>
            <person name="Takaki Y."/>
            <person name="Nishi S."/>
            <person name="Hori S."/>
            <person name="Arai W."/>
            <person name="Tsubouchi T."/>
            <person name="Morono Y."/>
            <person name="Uchiyama I."/>
            <person name="Ito T."/>
            <person name="Fujiyama A."/>
            <person name="Inagaki F."/>
            <person name="Takami H."/>
        </authorList>
    </citation>
    <scope>NUCLEOTIDE SEQUENCE</scope>
    <source>
        <strain evidence="1">Expedition CK06-06</strain>
    </source>
</reference>
<accession>X1SGI5</accession>
<protein>
    <recommendedName>
        <fullName evidence="2">PorV/PorQ family protein</fullName>
    </recommendedName>
</protein>
<feature type="non-terminal residue" evidence="1">
    <location>
        <position position="253"/>
    </location>
</feature>
<dbReference type="Gene3D" id="2.40.160.60">
    <property type="entry name" value="Outer membrane protein transport protein (OMPP1/FadL/TodX)"/>
    <property type="match status" value="1"/>
</dbReference>
<organism evidence="1">
    <name type="scientific">marine sediment metagenome</name>
    <dbReference type="NCBI Taxonomy" id="412755"/>
    <lineage>
        <taxon>unclassified sequences</taxon>
        <taxon>metagenomes</taxon>
        <taxon>ecological metagenomes</taxon>
    </lineage>
</organism>